<dbReference type="InterPro" id="IPR036388">
    <property type="entry name" value="WH-like_DNA-bd_sf"/>
</dbReference>
<keyword evidence="3" id="KW-1185">Reference proteome</keyword>
<proteinExistence type="predicted"/>
<dbReference type="Proteomes" id="UP000601171">
    <property type="component" value="Unassembled WGS sequence"/>
</dbReference>
<dbReference type="Pfam" id="PF12802">
    <property type="entry name" value="MarR_2"/>
    <property type="match status" value="1"/>
</dbReference>
<dbReference type="SMART" id="SM00347">
    <property type="entry name" value="HTH_MARR"/>
    <property type="match status" value="1"/>
</dbReference>
<dbReference type="InterPro" id="IPR000835">
    <property type="entry name" value="HTH_MarR-typ"/>
</dbReference>
<organism evidence="2 3">
    <name type="scientific">Paratissierella segnis</name>
    <dbReference type="NCBI Taxonomy" id="2763679"/>
    <lineage>
        <taxon>Bacteria</taxon>
        <taxon>Bacillati</taxon>
        <taxon>Bacillota</taxon>
        <taxon>Tissierellia</taxon>
        <taxon>Tissierellales</taxon>
        <taxon>Tissierellaceae</taxon>
        <taxon>Paratissierella</taxon>
    </lineage>
</organism>
<evidence type="ECO:0000259" key="1">
    <source>
        <dbReference type="SMART" id="SM00347"/>
    </source>
</evidence>
<dbReference type="InterPro" id="IPR036390">
    <property type="entry name" value="WH_DNA-bd_sf"/>
</dbReference>
<dbReference type="RefSeq" id="WP_262430532.1">
    <property type="nucleotide sequence ID" value="NZ_JACRTG010000030.1"/>
</dbReference>
<dbReference type="GO" id="GO:0003700">
    <property type="term" value="F:DNA-binding transcription factor activity"/>
    <property type="evidence" value="ECO:0007669"/>
    <property type="project" value="InterPro"/>
</dbReference>
<dbReference type="AlphaFoldDB" id="A0A926EZ56"/>
<dbReference type="Gene3D" id="1.10.10.10">
    <property type="entry name" value="Winged helix-like DNA-binding domain superfamily/Winged helix DNA-binding domain"/>
    <property type="match status" value="1"/>
</dbReference>
<evidence type="ECO:0000313" key="2">
    <source>
        <dbReference type="EMBL" id="MBC8589069.1"/>
    </source>
</evidence>
<sequence>MTEQRAAIRRIMIAVNRIENIYEKISKELGVKANIIRLLYALDDGIPHSQKQICEEWLFPRTTLNTITKECVEKGYITLEQIPGKRREMNICLTEAGRSYARESLDKIYNAEETALEKASPNATMIDELENFCDELKIAFKV</sequence>
<accession>A0A926EZ56</accession>
<evidence type="ECO:0000313" key="3">
    <source>
        <dbReference type="Proteomes" id="UP000601171"/>
    </source>
</evidence>
<comment type="caution">
    <text evidence="2">The sequence shown here is derived from an EMBL/GenBank/DDBJ whole genome shotgun (WGS) entry which is preliminary data.</text>
</comment>
<dbReference type="EMBL" id="JACRTG010000030">
    <property type="protein sequence ID" value="MBC8589069.1"/>
    <property type="molecule type" value="Genomic_DNA"/>
</dbReference>
<gene>
    <name evidence="2" type="ORF">H8707_12680</name>
</gene>
<name>A0A926EZ56_9FIRM</name>
<reference evidence="2" key="1">
    <citation type="submission" date="2020-08" db="EMBL/GenBank/DDBJ databases">
        <title>Genome public.</title>
        <authorList>
            <person name="Liu C."/>
            <person name="Sun Q."/>
        </authorList>
    </citation>
    <scope>NUCLEOTIDE SEQUENCE</scope>
    <source>
        <strain evidence="2">BX21</strain>
    </source>
</reference>
<dbReference type="SUPFAM" id="SSF46785">
    <property type="entry name" value="Winged helix' DNA-binding domain"/>
    <property type="match status" value="1"/>
</dbReference>
<protein>
    <submittedName>
        <fullName evidence="2">Winged helix-turn-helix transcriptional regulator</fullName>
    </submittedName>
</protein>
<feature type="domain" description="HTH marR-type" evidence="1">
    <location>
        <begin position="24"/>
        <end position="124"/>
    </location>
</feature>